<dbReference type="EMBL" id="JBHUHR010000039">
    <property type="protein sequence ID" value="MFD2035908.1"/>
    <property type="molecule type" value="Genomic_DNA"/>
</dbReference>
<proteinExistence type="predicted"/>
<organism evidence="3 4">
    <name type="scientific">Belliella marina</name>
    <dbReference type="NCBI Taxonomy" id="1644146"/>
    <lineage>
        <taxon>Bacteria</taxon>
        <taxon>Pseudomonadati</taxon>
        <taxon>Bacteroidota</taxon>
        <taxon>Cytophagia</taxon>
        <taxon>Cytophagales</taxon>
        <taxon>Cyclobacteriaceae</taxon>
        <taxon>Belliella</taxon>
    </lineage>
</organism>
<reference evidence="4" key="1">
    <citation type="journal article" date="2019" name="Int. J. Syst. Evol. Microbiol.">
        <title>The Global Catalogue of Microorganisms (GCM) 10K type strain sequencing project: providing services to taxonomists for standard genome sequencing and annotation.</title>
        <authorList>
            <consortium name="The Broad Institute Genomics Platform"/>
            <consortium name="The Broad Institute Genome Sequencing Center for Infectious Disease"/>
            <person name="Wu L."/>
            <person name="Ma J."/>
        </authorList>
    </citation>
    <scope>NUCLEOTIDE SEQUENCE [LARGE SCALE GENOMIC DNA]</scope>
    <source>
        <strain evidence="4">CGMCC 1.15180</strain>
    </source>
</reference>
<evidence type="ECO:0000313" key="3">
    <source>
        <dbReference type="EMBL" id="MFD2035908.1"/>
    </source>
</evidence>
<evidence type="ECO:0000259" key="2">
    <source>
        <dbReference type="Pfam" id="PF20432"/>
    </source>
</evidence>
<dbReference type="Proteomes" id="UP001597361">
    <property type="component" value="Unassembled WGS sequence"/>
</dbReference>
<feature type="domain" description="Antitoxin Xre/MbcA/ParS-like toxin-binding" evidence="1">
    <location>
        <begin position="93"/>
        <end position="141"/>
    </location>
</feature>
<dbReference type="Pfam" id="PF20432">
    <property type="entry name" value="Xre-like-HTH"/>
    <property type="match status" value="1"/>
</dbReference>
<sequence>MKKYKSISSILGFSSFTLDDDNSLEYISLASEGLASDTINNFRVYYDLSIGQVSAILGTSEPTLYRKIKSNQKLSTSDGIKLLEVTDLYIYGEKVFESRENFFKWLELPNTALGGLIPSKVIEYPEGISKIRDLLNRIEFGVYS</sequence>
<protein>
    <submittedName>
        <fullName evidence="3">Antitoxin Xre/MbcA/ParS toxin-binding domain-containing protein</fullName>
    </submittedName>
</protein>
<accession>A0ABW4VRK4</accession>
<evidence type="ECO:0000259" key="1">
    <source>
        <dbReference type="Pfam" id="PF09722"/>
    </source>
</evidence>
<dbReference type="InterPro" id="IPR046847">
    <property type="entry name" value="Xre-like_HTH"/>
</dbReference>
<keyword evidence="4" id="KW-1185">Reference proteome</keyword>
<dbReference type="RefSeq" id="WP_376886934.1">
    <property type="nucleotide sequence ID" value="NZ_JBHUHR010000039.1"/>
</dbReference>
<gene>
    <name evidence="3" type="ORF">ACFSKL_13980</name>
</gene>
<feature type="domain" description="Antitoxin Xre-like helix-turn-helix" evidence="2">
    <location>
        <begin position="27"/>
        <end position="77"/>
    </location>
</feature>
<dbReference type="Pfam" id="PF09722">
    <property type="entry name" value="Xre_MbcA_ParS_C"/>
    <property type="match status" value="1"/>
</dbReference>
<comment type="caution">
    <text evidence="3">The sequence shown here is derived from an EMBL/GenBank/DDBJ whole genome shotgun (WGS) entry which is preliminary data.</text>
</comment>
<name>A0ABW4VRK4_9BACT</name>
<dbReference type="InterPro" id="IPR024467">
    <property type="entry name" value="Xre/MbcA/ParS-like_toxin-bd"/>
</dbReference>
<evidence type="ECO:0000313" key="4">
    <source>
        <dbReference type="Proteomes" id="UP001597361"/>
    </source>
</evidence>